<evidence type="ECO:0000256" key="3">
    <source>
        <dbReference type="ARBA" id="ARBA00022676"/>
    </source>
</evidence>
<dbReference type="PANTHER" id="PTHR32282">
    <property type="entry name" value="BINDING PROTEIN TRANSPEPTIDASE, PUTATIVE-RELATED"/>
    <property type="match status" value="1"/>
</dbReference>
<evidence type="ECO:0000313" key="11">
    <source>
        <dbReference type="EMBL" id="MFC6354672.1"/>
    </source>
</evidence>
<keyword evidence="3" id="KW-0328">Glycosyltransferase</keyword>
<dbReference type="Pfam" id="PF03793">
    <property type="entry name" value="PASTA"/>
    <property type="match status" value="2"/>
</dbReference>
<dbReference type="InterPro" id="IPR036950">
    <property type="entry name" value="PBP_transglycosylase"/>
</dbReference>
<keyword evidence="6" id="KW-0511">Multifunctional enzyme</keyword>
<feature type="region of interest" description="Disordered" evidence="9">
    <location>
        <begin position="467"/>
        <end position="489"/>
    </location>
</feature>
<gene>
    <name evidence="11" type="ORF">ACFQB0_00910</name>
</gene>
<dbReference type="Gene3D" id="3.40.710.10">
    <property type="entry name" value="DD-peptidase/beta-lactamase superfamily"/>
    <property type="match status" value="1"/>
</dbReference>
<evidence type="ECO:0000256" key="9">
    <source>
        <dbReference type="SAM" id="MobiDB-lite"/>
    </source>
</evidence>
<keyword evidence="1" id="KW-0121">Carboxypeptidase</keyword>
<dbReference type="RefSeq" id="WP_386726392.1">
    <property type="nucleotide sequence ID" value="NZ_JBHSTP010000001.1"/>
</dbReference>
<evidence type="ECO:0000256" key="1">
    <source>
        <dbReference type="ARBA" id="ARBA00022645"/>
    </source>
</evidence>
<dbReference type="SUPFAM" id="SSF56601">
    <property type="entry name" value="beta-lactamase/transpeptidase-like"/>
    <property type="match status" value="1"/>
</dbReference>
<evidence type="ECO:0000256" key="4">
    <source>
        <dbReference type="ARBA" id="ARBA00022679"/>
    </source>
</evidence>
<keyword evidence="2" id="KW-0645">Protease</keyword>
<evidence type="ECO:0000313" key="12">
    <source>
        <dbReference type="Proteomes" id="UP001596306"/>
    </source>
</evidence>
<dbReference type="InterPro" id="IPR001264">
    <property type="entry name" value="Glyco_trans_51"/>
</dbReference>
<dbReference type="InterPro" id="IPR001460">
    <property type="entry name" value="PCN-bd_Tpept"/>
</dbReference>
<dbReference type="SMART" id="SM00740">
    <property type="entry name" value="PASTA"/>
    <property type="match status" value="2"/>
</dbReference>
<comment type="caution">
    <text evidence="11">The sequence shown here is derived from an EMBL/GenBank/DDBJ whole genome shotgun (WGS) entry which is preliminary data.</text>
</comment>
<keyword evidence="12" id="KW-1185">Reference proteome</keyword>
<dbReference type="Pfam" id="PF00905">
    <property type="entry name" value="Transpeptidase"/>
    <property type="match status" value="1"/>
</dbReference>
<comment type="catalytic activity">
    <reaction evidence="8">
        <text>[GlcNAc-(1-&gt;4)-Mur2Ac(oyl-L-Ala-gamma-D-Glu-L-Lys-D-Ala-D-Ala)](n)-di-trans,octa-cis-undecaprenyl diphosphate + beta-D-GlcNAc-(1-&gt;4)-Mur2Ac(oyl-L-Ala-gamma-D-Glu-L-Lys-D-Ala-D-Ala)-di-trans,octa-cis-undecaprenyl diphosphate = [GlcNAc-(1-&gt;4)-Mur2Ac(oyl-L-Ala-gamma-D-Glu-L-Lys-D-Ala-D-Ala)](n+1)-di-trans,octa-cis-undecaprenyl diphosphate + di-trans,octa-cis-undecaprenyl diphosphate + H(+)</text>
        <dbReference type="Rhea" id="RHEA:23708"/>
        <dbReference type="Rhea" id="RHEA-COMP:9602"/>
        <dbReference type="Rhea" id="RHEA-COMP:9603"/>
        <dbReference type="ChEBI" id="CHEBI:15378"/>
        <dbReference type="ChEBI" id="CHEBI:58405"/>
        <dbReference type="ChEBI" id="CHEBI:60033"/>
        <dbReference type="ChEBI" id="CHEBI:78435"/>
        <dbReference type="EC" id="2.4.99.28"/>
    </reaction>
</comment>
<name>A0ABW1VB69_9MICO</name>
<dbReference type="InterPro" id="IPR005543">
    <property type="entry name" value="PASTA_dom"/>
</dbReference>
<sequence>MSAQNRTASGALGGFLGFLGMSVVAGVLVTAAVTPALAVTGIAANNSISMFENLPGYLEIGDLAEGSNIYATNADGSVVKLASFYDQNRQEVGWDSISQFAKDAAIAGEDPRFYDHGGIDLQGTVRAVLFNAMGREISGGSSITQQYVKNVLIEQNVAKAKTDEEKMAAYDAATEQSPERKLKEMRYAIGLEKEYTKDQILQGYLNIAFFGGRVYGIEAASQYYFRVSAKDLTVEQAAALLAIVNSPTEYRLDQPDNEVNGAADGYAKTKERRNYILDKMLEHKKITPEQHDAAAAAAIAPSINPPSSGCQTAGGSAYFCDYVTWVIKNDPAFGETEEDRIAMLQRGGLEIFTTVDLDVQNASESAINELIPRVDDSVDIGSVAVSVQPGSGRILAMAQNKDYSNDPEVLASGANYSAVNYNTDRDYGGSSGFQPGSTYKVFTLGEWLKEGHSLNESVDGRRRSNWGTFRDSCNGPQSDPSWNPRNDEGGGGGTYTALYSTEQSINTGFVAMAKQLDLCGIRQTAEAFGVHRADFDPLQQGPASILGTNEIAPLSMAEAFAGIAASGTVCKPVAIDRITHKDGSPIVKSDGSALVLPSGECAQKVDTAVTAGMAYAMRRVMTSGTAAPSNNRTNPRVPMIGKTGTSDNNEATWMSGASTKVATVVGVFNVSGHANLRNTFFDAGQAAQIRHQIWPRIMSVANGKYGGGDFPEASSGALKTVTASIPDVRGKSIDEARNLIENAGFGFEDGGQQDSELPAGQVSGTSPAGEAPRGSVVTAYTSNGSLTLLPNVAGMDENAAKATLAGFQVKVKQQPVADPSQNNKVIATDPAAGTPVKVGTQVTVTIGKSPGNG</sequence>
<dbReference type="PROSITE" id="PS51178">
    <property type="entry name" value="PASTA"/>
    <property type="match status" value="2"/>
</dbReference>
<dbReference type="Gene3D" id="3.30.10.20">
    <property type="match status" value="2"/>
</dbReference>
<comment type="catalytic activity">
    <reaction evidence="7">
        <text>Preferential cleavage: (Ac)2-L-Lys-D-Ala-|-D-Ala. Also transpeptidation of peptidyl-alanyl moieties that are N-acyl substituents of D-alanine.</text>
        <dbReference type="EC" id="3.4.16.4"/>
    </reaction>
</comment>
<evidence type="ECO:0000256" key="5">
    <source>
        <dbReference type="ARBA" id="ARBA00022801"/>
    </source>
</evidence>
<dbReference type="InterPro" id="IPR050396">
    <property type="entry name" value="Glycosyltr_51/Transpeptidase"/>
</dbReference>
<dbReference type="Gene3D" id="1.10.3810.10">
    <property type="entry name" value="Biosynthetic peptidoglycan transglycosylase-like"/>
    <property type="match status" value="1"/>
</dbReference>
<dbReference type="SUPFAM" id="SSF53955">
    <property type="entry name" value="Lysozyme-like"/>
    <property type="match status" value="1"/>
</dbReference>
<protein>
    <submittedName>
        <fullName evidence="11">Transglycosylase domain-containing protein</fullName>
    </submittedName>
</protein>
<feature type="compositionally biased region" description="Polar residues" evidence="9">
    <location>
        <begin position="474"/>
        <end position="484"/>
    </location>
</feature>
<feature type="domain" description="PASTA" evidence="10">
    <location>
        <begin position="783"/>
        <end position="848"/>
    </location>
</feature>
<evidence type="ECO:0000256" key="6">
    <source>
        <dbReference type="ARBA" id="ARBA00023268"/>
    </source>
</evidence>
<organism evidence="11 12">
    <name type="scientific">Luethyella okanaganae</name>
    <dbReference type="NCBI Taxonomy" id="69372"/>
    <lineage>
        <taxon>Bacteria</taxon>
        <taxon>Bacillati</taxon>
        <taxon>Actinomycetota</taxon>
        <taxon>Actinomycetes</taxon>
        <taxon>Micrococcales</taxon>
        <taxon>Microbacteriaceae</taxon>
        <taxon>Luethyella</taxon>
    </lineage>
</organism>
<dbReference type="InterPro" id="IPR023346">
    <property type="entry name" value="Lysozyme-like_dom_sf"/>
</dbReference>
<dbReference type="PANTHER" id="PTHR32282:SF33">
    <property type="entry name" value="PEPTIDOGLYCAN GLYCOSYLTRANSFERASE"/>
    <property type="match status" value="1"/>
</dbReference>
<proteinExistence type="predicted"/>
<evidence type="ECO:0000256" key="2">
    <source>
        <dbReference type="ARBA" id="ARBA00022670"/>
    </source>
</evidence>
<feature type="region of interest" description="Disordered" evidence="9">
    <location>
        <begin position="748"/>
        <end position="773"/>
    </location>
</feature>
<keyword evidence="5" id="KW-0378">Hydrolase</keyword>
<evidence type="ECO:0000256" key="8">
    <source>
        <dbReference type="ARBA" id="ARBA00049902"/>
    </source>
</evidence>
<evidence type="ECO:0000256" key="7">
    <source>
        <dbReference type="ARBA" id="ARBA00034000"/>
    </source>
</evidence>
<dbReference type="CDD" id="cd06577">
    <property type="entry name" value="PASTA_pknB"/>
    <property type="match status" value="2"/>
</dbReference>
<feature type="domain" description="PASTA" evidence="10">
    <location>
        <begin position="719"/>
        <end position="782"/>
    </location>
</feature>
<dbReference type="Proteomes" id="UP001596306">
    <property type="component" value="Unassembled WGS sequence"/>
</dbReference>
<dbReference type="EMBL" id="JBHSTP010000001">
    <property type="protein sequence ID" value="MFC6354672.1"/>
    <property type="molecule type" value="Genomic_DNA"/>
</dbReference>
<accession>A0ABW1VB69</accession>
<evidence type="ECO:0000259" key="10">
    <source>
        <dbReference type="PROSITE" id="PS51178"/>
    </source>
</evidence>
<dbReference type="InterPro" id="IPR012338">
    <property type="entry name" value="Beta-lactam/transpept-like"/>
</dbReference>
<keyword evidence="4" id="KW-0808">Transferase</keyword>
<dbReference type="Pfam" id="PF00912">
    <property type="entry name" value="Transgly"/>
    <property type="match status" value="1"/>
</dbReference>
<reference evidence="12" key="1">
    <citation type="journal article" date="2019" name="Int. J. Syst. Evol. Microbiol.">
        <title>The Global Catalogue of Microorganisms (GCM) 10K type strain sequencing project: providing services to taxonomists for standard genome sequencing and annotation.</title>
        <authorList>
            <consortium name="The Broad Institute Genomics Platform"/>
            <consortium name="The Broad Institute Genome Sequencing Center for Infectious Disease"/>
            <person name="Wu L."/>
            <person name="Ma J."/>
        </authorList>
    </citation>
    <scope>NUCLEOTIDE SEQUENCE [LARGE SCALE GENOMIC DNA]</scope>
    <source>
        <strain evidence="12">CCUG 43304</strain>
    </source>
</reference>